<dbReference type="eggNOG" id="KOG0634">
    <property type="taxonomic scope" value="Eukaryota"/>
</dbReference>
<keyword evidence="3" id="KW-1185">Reference proteome</keyword>
<dbReference type="HOGENOM" id="CLU_017584_0_6_1"/>
<dbReference type="Gene3D" id="3.40.640.10">
    <property type="entry name" value="Type I PLP-dependent aspartate aminotransferase-like (Major domain)"/>
    <property type="match status" value="1"/>
</dbReference>
<dbReference type="InterPro" id="IPR004839">
    <property type="entry name" value="Aminotransferase_I/II_large"/>
</dbReference>
<dbReference type="PANTHER" id="PTHR42858">
    <property type="entry name" value="AMINOTRANSFERASE"/>
    <property type="match status" value="1"/>
</dbReference>
<dbReference type="OMA" id="DFLQWPV"/>
<proteinExistence type="predicted"/>
<evidence type="ECO:0000313" key="3">
    <source>
        <dbReference type="Proteomes" id="UP000000314"/>
    </source>
</evidence>
<name>C4QYW2_KOMPG</name>
<dbReference type="STRING" id="644223.C4QYW2"/>
<dbReference type="InterPro" id="IPR015422">
    <property type="entry name" value="PyrdxlP-dep_Trfase_small"/>
</dbReference>
<dbReference type="GO" id="GO:0030170">
    <property type="term" value="F:pyridoxal phosphate binding"/>
    <property type="evidence" value="ECO:0007669"/>
    <property type="project" value="InterPro"/>
</dbReference>
<dbReference type="PANTHER" id="PTHR42858:SF1">
    <property type="entry name" value="LD15494P"/>
    <property type="match status" value="1"/>
</dbReference>
<reference evidence="2 3" key="1">
    <citation type="journal article" date="2009" name="Nat. Biotechnol.">
        <title>Genome sequence of the recombinant protein production host Pichia pastoris.</title>
        <authorList>
            <person name="De Schutter K."/>
            <person name="Lin Y.C."/>
            <person name="Tiels P."/>
            <person name="Van Hecke A."/>
            <person name="Glinka S."/>
            <person name="Weber-Lehmann J."/>
            <person name="Rouze P."/>
            <person name="Van de Peer Y."/>
            <person name="Callewaert N."/>
        </authorList>
    </citation>
    <scope>NUCLEOTIDE SEQUENCE [LARGE SCALE GENOMIC DNA]</scope>
    <source>
        <strain evidence="3">GS115 / ATCC 20864</strain>
    </source>
</reference>
<dbReference type="Proteomes" id="UP000000314">
    <property type="component" value="Chromosome 1"/>
</dbReference>
<dbReference type="GeneID" id="8197709"/>
<dbReference type="EMBL" id="FN392319">
    <property type="protein sequence ID" value="CAY68436.1"/>
    <property type="molecule type" value="Genomic_DNA"/>
</dbReference>
<dbReference type="RefSeq" id="XP_002490716.1">
    <property type="nucleotide sequence ID" value="XM_002490671.1"/>
</dbReference>
<feature type="domain" description="Aminotransferase class I/classII large" evidence="1">
    <location>
        <begin position="44"/>
        <end position="426"/>
    </location>
</feature>
<accession>C4QYW2</accession>
<evidence type="ECO:0000259" key="1">
    <source>
        <dbReference type="Pfam" id="PF00155"/>
    </source>
</evidence>
<dbReference type="Pfam" id="PF00155">
    <property type="entry name" value="Aminotran_1_2"/>
    <property type="match status" value="1"/>
</dbReference>
<organism evidence="2 3">
    <name type="scientific">Komagataella phaffii (strain GS115 / ATCC 20864)</name>
    <name type="common">Yeast</name>
    <name type="synonym">Pichia pastoris</name>
    <dbReference type="NCBI Taxonomy" id="644223"/>
    <lineage>
        <taxon>Eukaryota</taxon>
        <taxon>Fungi</taxon>
        <taxon>Dikarya</taxon>
        <taxon>Ascomycota</taxon>
        <taxon>Saccharomycotina</taxon>
        <taxon>Pichiomycetes</taxon>
        <taxon>Pichiales</taxon>
        <taxon>Pichiaceae</taxon>
        <taxon>Komagataella</taxon>
    </lineage>
</organism>
<dbReference type="FunCoup" id="C4QYW2">
    <property type="interactions" value="65"/>
</dbReference>
<dbReference type="InterPro" id="IPR015421">
    <property type="entry name" value="PyrdxlP-dep_Trfase_major"/>
</dbReference>
<dbReference type="InParanoid" id="C4QYW2"/>
<dbReference type="GO" id="GO:0047536">
    <property type="term" value="F:2-aminoadipate transaminase activity"/>
    <property type="evidence" value="ECO:0007669"/>
    <property type="project" value="EnsemblFungi"/>
</dbReference>
<protein>
    <recommendedName>
        <fullName evidence="1">Aminotransferase class I/classII large domain-containing protein</fullName>
    </recommendedName>
</protein>
<dbReference type="Gene3D" id="3.90.1150.10">
    <property type="entry name" value="Aspartate Aminotransferase, domain 1"/>
    <property type="match status" value="1"/>
</dbReference>
<dbReference type="SMR" id="C4QYW2"/>
<dbReference type="InterPro" id="IPR015424">
    <property type="entry name" value="PyrdxlP-dep_Trfase"/>
</dbReference>
<dbReference type="CDD" id="cd00609">
    <property type="entry name" value="AAT_like"/>
    <property type="match status" value="1"/>
</dbReference>
<dbReference type="OrthoDB" id="7042322at2759"/>
<dbReference type="AlphaFoldDB" id="C4QYW2"/>
<evidence type="ECO:0000313" key="2">
    <source>
        <dbReference type="EMBL" id="CAY68436.1"/>
    </source>
</evidence>
<sequence length="439" mass="49182">MKTPINFFRGHPTSSLLPYGEIAEASVRVMRKFQERPDLYEFDGSDNRGPLEYGNDFGNDDIREIIAKWNDSWFRKSSFPFSETDVNVINITGGASSGATTILNQCTHPKVTKQVFVVTPTYFLVNSLLIDAGLGGRLTAIEEDDQGQIDLEELERLLIKFTDPDEKTTINQDIMSDNVEGATDPSRAPRKFYRFAMYLIPTFSNPKGGVLDYEHRVALVELARKYDLLLISDDVYDYLRYDGSELLPRLSTIDRATRTSRYGNTVANCTFSKLVGPGLRVGWQETASPHLTEVLSQGGFVKSGGVAGQMSSFLVADLISTGTIDRIIHHLNEVYQLRAKTLKHLLDTYLPKGTTYTGGNGGYFMWVTLPDKYDTRSIVQDLSANYNVLLASGDKCEVEGDPRHWGLHSVRLCLSYLPEEEMTEGVKIWGKVCEDHLIG</sequence>
<dbReference type="SUPFAM" id="SSF53383">
    <property type="entry name" value="PLP-dependent transferases"/>
    <property type="match status" value="1"/>
</dbReference>
<gene>
    <name evidence="2" type="ordered locus">PAS_chr1-4_0579</name>
</gene>
<dbReference type="KEGG" id="ppa:PAS_chr1-4_0579"/>